<feature type="domain" description="Cytochrome c" evidence="7">
    <location>
        <begin position="139"/>
        <end position="237"/>
    </location>
</feature>
<dbReference type="Gene3D" id="1.10.760.10">
    <property type="entry name" value="Cytochrome c-like domain"/>
    <property type="match status" value="1"/>
</dbReference>
<dbReference type="EMBL" id="LT828648">
    <property type="protein sequence ID" value="SLM46303.1"/>
    <property type="molecule type" value="Genomic_DNA"/>
</dbReference>
<evidence type="ECO:0000256" key="3">
    <source>
        <dbReference type="ARBA" id="ARBA00023004"/>
    </source>
</evidence>
<dbReference type="STRING" id="1325564.NSJP_0131"/>
<feature type="region of interest" description="Disordered" evidence="5">
    <location>
        <begin position="195"/>
        <end position="225"/>
    </location>
</feature>
<accession>A0A1W1I0C8</accession>
<dbReference type="GO" id="GO:0046872">
    <property type="term" value="F:metal ion binding"/>
    <property type="evidence" value="ECO:0007669"/>
    <property type="project" value="UniProtKB-KW"/>
</dbReference>
<reference evidence="8 9" key="1">
    <citation type="submission" date="2017-03" db="EMBL/GenBank/DDBJ databases">
        <authorList>
            <person name="Afonso C.L."/>
            <person name="Miller P.J."/>
            <person name="Scott M.A."/>
            <person name="Spackman E."/>
            <person name="Goraichik I."/>
            <person name="Dimitrov K.M."/>
            <person name="Suarez D.L."/>
            <person name="Swayne D.E."/>
        </authorList>
    </citation>
    <scope>NUCLEOTIDE SEQUENCE [LARGE SCALE GENOMIC DNA]</scope>
    <source>
        <strain evidence="8">Genome sequencing of Nitrospira japonica strain NJ11</strain>
    </source>
</reference>
<evidence type="ECO:0000313" key="9">
    <source>
        <dbReference type="Proteomes" id="UP000192042"/>
    </source>
</evidence>
<keyword evidence="6" id="KW-0812">Transmembrane</keyword>
<feature type="transmembrane region" description="Helical" evidence="6">
    <location>
        <begin position="40"/>
        <end position="58"/>
    </location>
</feature>
<dbReference type="GO" id="GO:0009055">
    <property type="term" value="F:electron transfer activity"/>
    <property type="evidence" value="ECO:0007669"/>
    <property type="project" value="InterPro"/>
</dbReference>
<sequence>MGNLINEALSMGWMILATLVGLLIYFQVSIHDPAAKKRAVFKTFIGILAAFLILVAVANYKNNFYGENRLLPVSLVMITATTFVMALYFTNLAALLKIGGFMFFVAAFLSGYGNWLPQVEGGFPPKEEKLDFSSMTPQQLADEGEKIIFGGIGQNKVQGAIGKGQCPLCHAFHAGMLGERAPNLLGLPERAGKERLEDPKYSKGNPAKREYADKEAFPGSGTADNGQEYIAESHACPSCYVVAGYGVKGTNDKESPMPKIHKPPISLSLPELAAVDTWLYVREGRDAPSFEDITKSYEKFIPEADRPKMQEDAPKAASALMADGSEPVDQIFAKAQCVACHTIPGIPGATGTIGPKLEEGTNAPLRIKDKEYKGMAKSTPEYIMESIVEPSTYVVKPFPDNTMPKVFGQKLSAGALKKIVDYLSQVKAGAPPPKIS</sequence>
<keyword evidence="6" id="KW-1133">Transmembrane helix</keyword>
<dbReference type="PROSITE" id="PS51007">
    <property type="entry name" value="CYTC"/>
    <property type="match status" value="2"/>
</dbReference>
<feature type="compositionally biased region" description="Basic and acidic residues" evidence="5">
    <location>
        <begin position="195"/>
        <end position="216"/>
    </location>
</feature>
<evidence type="ECO:0000313" key="8">
    <source>
        <dbReference type="EMBL" id="SLM46303.1"/>
    </source>
</evidence>
<name>A0A1W1I0C8_9BACT</name>
<keyword evidence="3 4" id="KW-0408">Iron</keyword>
<gene>
    <name evidence="8" type="ORF">NSJP_0131</name>
</gene>
<dbReference type="InterPro" id="IPR036909">
    <property type="entry name" value="Cyt_c-like_dom_sf"/>
</dbReference>
<proteinExistence type="predicted"/>
<dbReference type="InterPro" id="IPR009056">
    <property type="entry name" value="Cyt_c-like_dom"/>
</dbReference>
<dbReference type="AlphaFoldDB" id="A0A1W1I0C8"/>
<keyword evidence="1 4" id="KW-0349">Heme</keyword>
<keyword evidence="6" id="KW-0472">Membrane</keyword>
<dbReference type="GO" id="GO:0020037">
    <property type="term" value="F:heme binding"/>
    <property type="evidence" value="ECO:0007669"/>
    <property type="project" value="InterPro"/>
</dbReference>
<feature type="transmembrane region" description="Helical" evidence="6">
    <location>
        <begin position="70"/>
        <end position="88"/>
    </location>
</feature>
<evidence type="ECO:0000256" key="4">
    <source>
        <dbReference type="PROSITE-ProRule" id="PRU00433"/>
    </source>
</evidence>
<evidence type="ECO:0000256" key="5">
    <source>
        <dbReference type="SAM" id="MobiDB-lite"/>
    </source>
</evidence>
<dbReference type="SUPFAM" id="SSF46626">
    <property type="entry name" value="Cytochrome c"/>
    <property type="match status" value="1"/>
</dbReference>
<dbReference type="Pfam" id="PF00034">
    <property type="entry name" value="Cytochrom_C"/>
    <property type="match status" value="1"/>
</dbReference>
<keyword evidence="9" id="KW-1185">Reference proteome</keyword>
<dbReference type="Proteomes" id="UP000192042">
    <property type="component" value="Chromosome I"/>
</dbReference>
<organism evidence="8 9">
    <name type="scientific">Nitrospira japonica</name>
    <dbReference type="NCBI Taxonomy" id="1325564"/>
    <lineage>
        <taxon>Bacteria</taxon>
        <taxon>Pseudomonadati</taxon>
        <taxon>Nitrospirota</taxon>
        <taxon>Nitrospiria</taxon>
        <taxon>Nitrospirales</taxon>
        <taxon>Nitrospiraceae</taxon>
        <taxon>Nitrospira</taxon>
    </lineage>
</organism>
<protein>
    <recommendedName>
        <fullName evidence="7">Cytochrome c domain-containing protein</fullName>
    </recommendedName>
</protein>
<feature type="transmembrane region" description="Helical" evidence="6">
    <location>
        <begin position="12"/>
        <end position="28"/>
    </location>
</feature>
<feature type="transmembrane region" description="Helical" evidence="6">
    <location>
        <begin position="95"/>
        <end position="115"/>
    </location>
</feature>
<evidence type="ECO:0000256" key="2">
    <source>
        <dbReference type="ARBA" id="ARBA00022723"/>
    </source>
</evidence>
<dbReference type="KEGG" id="nja:NSJP_0131"/>
<evidence type="ECO:0000259" key="7">
    <source>
        <dbReference type="PROSITE" id="PS51007"/>
    </source>
</evidence>
<evidence type="ECO:0000256" key="1">
    <source>
        <dbReference type="ARBA" id="ARBA00022617"/>
    </source>
</evidence>
<dbReference type="OrthoDB" id="9814063at2"/>
<dbReference type="RefSeq" id="WP_155969723.1">
    <property type="nucleotide sequence ID" value="NZ_LT828648.1"/>
</dbReference>
<feature type="domain" description="Cytochrome c" evidence="7">
    <location>
        <begin position="319"/>
        <end position="427"/>
    </location>
</feature>
<evidence type="ECO:0000256" key="6">
    <source>
        <dbReference type="SAM" id="Phobius"/>
    </source>
</evidence>
<keyword evidence="2 4" id="KW-0479">Metal-binding</keyword>